<dbReference type="InParanoid" id="A0A369J3I7"/>
<sequence length="153" mass="17729">MPDAEPAPGPVVGPRFWYGDYVAHHYLPSSELHHRVVNTYQDLLSEAGVVDLVLRSLNHSNGAKHKTLRGYDATGWPSFSIHLEADRKRDVVWLFSVDETLRKRDNRCDMMRQDIKLVRVYYTERHTNTNFKREMNTPIVSHTLPVHLAAHSR</sequence>
<accession>A0A369J3I7</accession>
<comment type="caution">
    <text evidence="1">The sequence shown here is derived from an EMBL/GenBank/DDBJ whole genome shotgun (WGS) entry which is preliminary data.</text>
</comment>
<dbReference type="Proteomes" id="UP000076154">
    <property type="component" value="Unassembled WGS sequence"/>
</dbReference>
<gene>
    <name evidence="1" type="ORF">Hypma_003922</name>
</gene>
<protein>
    <submittedName>
        <fullName evidence="1">Uncharacterized protein</fullName>
    </submittedName>
</protein>
<evidence type="ECO:0000313" key="1">
    <source>
        <dbReference type="EMBL" id="RDB15710.1"/>
    </source>
</evidence>
<name>A0A369J3I7_HYPMA</name>
<evidence type="ECO:0000313" key="2">
    <source>
        <dbReference type="Proteomes" id="UP000076154"/>
    </source>
</evidence>
<dbReference type="EMBL" id="LUEZ02000143">
    <property type="protein sequence ID" value="RDB15710.1"/>
    <property type="molecule type" value="Genomic_DNA"/>
</dbReference>
<dbReference type="OrthoDB" id="3121976at2759"/>
<dbReference type="AlphaFoldDB" id="A0A369J3I7"/>
<keyword evidence="2" id="KW-1185">Reference proteome</keyword>
<organism evidence="1 2">
    <name type="scientific">Hypsizygus marmoreus</name>
    <name type="common">White beech mushroom</name>
    <name type="synonym">Agaricus marmoreus</name>
    <dbReference type="NCBI Taxonomy" id="39966"/>
    <lineage>
        <taxon>Eukaryota</taxon>
        <taxon>Fungi</taxon>
        <taxon>Dikarya</taxon>
        <taxon>Basidiomycota</taxon>
        <taxon>Agaricomycotina</taxon>
        <taxon>Agaricomycetes</taxon>
        <taxon>Agaricomycetidae</taxon>
        <taxon>Agaricales</taxon>
        <taxon>Tricholomatineae</taxon>
        <taxon>Lyophyllaceae</taxon>
        <taxon>Hypsizygus</taxon>
    </lineage>
</organism>
<reference evidence="1" key="1">
    <citation type="submission" date="2018-04" db="EMBL/GenBank/DDBJ databases">
        <title>Whole genome sequencing of Hypsizygus marmoreus.</title>
        <authorList>
            <person name="Choi I.-G."/>
            <person name="Min B."/>
            <person name="Kim J.-G."/>
            <person name="Kim S."/>
            <person name="Oh Y.-L."/>
            <person name="Kong W.-S."/>
            <person name="Park H."/>
            <person name="Jeong J."/>
            <person name="Song E.-S."/>
        </authorList>
    </citation>
    <scope>NUCLEOTIDE SEQUENCE [LARGE SCALE GENOMIC DNA]</scope>
    <source>
        <strain evidence="1">51987-8</strain>
    </source>
</reference>
<proteinExistence type="predicted"/>